<accession>A0ACC2KDZ7</accession>
<organism evidence="1 2">
    <name type="scientific">Persea americana</name>
    <name type="common">Avocado</name>
    <dbReference type="NCBI Taxonomy" id="3435"/>
    <lineage>
        <taxon>Eukaryota</taxon>
        <taxon>Viridiplantae</taxon>
        <taxon>Streptophyta</taxon>
        <taxon>Embryophyta</taxon>
        <taxon>Tracheophyta</taxon>
        <taxon>Spermatophyta</taxon>
        <taxon>Magnoliopsida</taxon>
        <taxon>Magnoliidae</taxon>
        <taxon>Laurales</taxon>
        <taxon>Lauraceae</taxon>
        <taxon>Persea</taxon>
    </lineage>
</organism>
<comment type="caution">
    <text evidence="1">The sequence shown here is derived from an EMBL/GenBank/DDBJ whole genome shotgun (WGS) entry which is preliminary data.</text>
</comment>
<keyword evidence="2" id="KW-1185">Reference proteome</keyword>
<evidence type="ECO:0000313" key="2">
    <source>
        <dbReference type="Proteomes" id="UP001234297"/>
    </source>
</evidence>
<proteinExistence type="predicted"/>
<gene>
    <name evidence="1" type="ORF">MRB53_015388</name>
</gene>
<evidence type="ECO:0000313" key="1">
    <source>
        <dbReference type="EMBL" id="KAJ8619202.1"/>
    </source>
</evidence>
<dbReference type="Proteomes" id="UP001234297">
    <property type="component" value="Chromosome 4"/>
</dbReference>
<reference evidence="1 2" key="1">
    <citation type="journal article" date="2022" name="Hortic Res">
        <title>A haplotype resolved chromosomal level avocado genome allows analysis of novel avocado genes.</title>
        <authorList>
            <person name="Nath O."/>
            <person name="Fletcher S.J."/>
            <person name="Hayward A."/>
            <person name="Shaw L.M."/>
            <person name="Masouleh A.K."/>
            <person name="Furtado A."/>
            <person name="Henry R.J."/>
            <person name="Mitter N."/>
        </authorList>
    </citation>
    <scope>NUCLEOTIDE SEQUENCE [LARGE SCALE GENOMIC DNA]</scope>
    <source>
        <strain evidence="2">cv. Hass</strain>
    </source>
</reference>
<dbReference type="EMBL" id="CM056812">
    <property type="protein sequence ID" value="KAJ8619202.1"/>
    <property type="molecule type" value="Genomic_DNA"/>
</dbReference>
<name>A0ACC2KDZ7_PERAE</name>
<protein>
    <submittedName>
        <fullName evidence="1">Uncharacterized protein</fullName>
    </submittedName>
</protein>
<sequence length="180" mass="17980">MRKLIWVFCVLGVWAACNAVAGAVGGVGDDPCMTDLAGMIDCIGYVTNGSKVNKPPPACCKEVKPVLEQHAVCLCVILTPGAEIYGIAINVTRAMGLPPTCGLAPFNTSICQSPSPGPSPPGPTPGPSPAPSPPAPVPVPVPPSPTDPAPSPSEASSAGMLSVSIVVALFIFAVAVGSNV</sequence>